<evidence type="ECO:0000313" key="2">
    <source>
        <dbReference type="Proteomes" id="UP000639772"/>
    </source>
</evidence>
<sequence length="89" mass="9562">MAVWKRLAVSMQASKSGRDNRRNFMVLRLTASVGDGGCGWRESDVSARAPRQLRCRARVAVSGVFSLLAEITAADDAGVFFNLAVICSG</sequence>
<dbReference type="Proteomes" id="UP000639772">
    <property type="component" value="Chromosome 11"/>
</dbReference>
<organism evidence="1 2">
    <name type="scientific">Vanilla planifolia</name>
    <name type="common">Vanilla</name>
    <dbReference type="NCBI Taxonomy" id="51239"/>
    <lineage>
        <taxon>Eukaryota</taxon>
        <taxon>Viridiplantae</taxon>
        <taxon>Streptophyta</taxon>
        <taxon>Embryophyta</taxon>
        <taxon>Tracheophyta</taxon>
        <taxon>Spermatophyta</taxon>
        <taxon>Magnoliopsida</taxon>
        <taxon>Liliopsida</taxon>
        <taxon>Asparagales</taxon>
        <taxon>Orchidaceae</taxon>
        <taxon>Vanilloideae</taxon>
        <taxon>Vanilleae</taxon>
        <taxon>Vanilla</taxon>
    </lineage>
</organism>
<dbReference type="EMBL" id="JADCNM010000011">
    <property type="protein sequence ID" value="KAG0462604.1"/>
    <property type="molecule type" value="Genomic_DNA"/>
</dbReference>
<protein>
    <submittedName>
        <fullName evidence="1">Uncharacterized protein</fullName>
    </submittedName>
</protein>
<name>A0A835PZ70_VANPL</name>
<proteinExistence type="predicted"/>
<reference evidence="1 2" key="1">
    <citation type="journal article" date="2020" name="Nat. Food">
        <title>A phased Vanilla planifolia genome enables genetic improvement of flavour and production.</title>
        <authorList>
            <person name="Hasing T."/>
            <person name="Tang H."/>
            <person name="Brym M."/>
            <person name="Khazi F."/>
            <person name="Huang T."/>
            <person name="Chambers A.H."/>
        </authorList>
    </citation>
    <scope>NUCLEOTIDE SEQUENCE [LARGE SCALE GENOMIC DNA]</scope>
    <source>
        <tissue evidence="1">Leaf</tissue>
    </source>
</reference>
<gene>
    <name evidence="1" type="ORF">HPP92_021080</name>
</gene>
<evidence type="ECO:0000313" key="1">
    <source>
        <dbReference type="EMBL" id="KAG0462604.1"/>
    </source>
</evidence>
<accession>A0A835PZ70</accession>
<dbReference type="AlphaFoldDB" id="A0A835PZ70"/>
<comment type="caution">
    <text evidence="1">The sequence shown here is derived from an EMBL/GenBank/DDBJ whole genome shotgun (WGS) entry which is preliminary data.</text>
</comment>